<feature type="transmembrane region" description="Helical" evidence="1">
    <location>
        <begin position="179"/>
        <end position="199"/>
    </location>
</feature>
<feature type="transmembrane region" description="Helical" evidence="1">
    <location>
        <begin position="313"/>
        <end position="330"/>
    </location>
</feature>
<dbReference type="Proteomes" id="UP000184000">
    <property type="component" value="Unassembled WGS sequence"/>
</dbReference>
<evidence type="ECO:0000313" key="3">
    <source>
        <dbReference type="Proteomes" id="UP000184000"/>
    </source>
</evidence>
<keyword evidence="1" id="KW-1133">Transmembrane helix</keyword>
<feature type="transmembrane region" description="Helical" evidence="1">
    <location>
        <begin position="137"/>
        <end position="159"/>
    </location>
</feature>
<protein>
    <submittedName>
        <fullName evidence="2">EpsG family protein</fullName>
    </submittedName>
</protein>
<proteinExistence type="predicted"/>
<evidence type="ECO:0000313" key="2">
    <source>
        <dbReference type="EMBL" id="SHG97539.1"/>
    </source>
</evidence>
<dbReference type="InterPro" id="IPR049458">
    <property type="entry name" value="EpsG-like"/>
</dbReference>
<keyword evidence="1" id="KW-0472">Membrane</keyword>
<feature type="transmembrane region" description="Helical" evidence="1">
    <location>
        <begin position="6"/>
        <end position="22"/>
    </location>
</feature>
<sequence>MLPLFALGTYLLSSWLISLAPQRNTLIYEKSRAYNAHNLIFFTLPPLIIGLYFIGFRPFSSGGDTATYLSAFGRIGNPLTATEDARYGTEILFWPTQALLKNLFNERGWLVANYLVIASLTYIAYKKTLKDTKLSPLIFALVFTTFFAVYTGNAMRQVYSIPIGLLAFHYFYQKETKKFLIFSALATCFHWSAVIVFLYPAFARVPNKTKYYIALPVLAFVSSPLISIFMDTLASVTGFSWLIEKTNLYFKGDRISHIGAAWETTNFWLCITIYAGLLITNSIKSYEKISKYLLMILSLMFFFISNPDISERYMVWFIFSVPISVAIIISTIKIPAAAKNSVYSLLFLAMAILVFTRASAVETLGIVL</sequence>
<feature type="transmembrane region" description="Helical" evidence="1">
    <location>
        <begin position="342"/>
        <end position="360"/>
    </location>
</feature>
<feature type="transmembrane region" description="Helical" evidence="1">
    <location>
        <begin position="34"/>
        <end position="54"/>
    </location>
</feature>
<keyword evidence="1" id="KW-0812">Transmembrane</keyword>
<evidence type="ECO:0000256" key="1">
    <source>
        <dbReference type="SAM" id="Phobius"/>
    </source>
</evidence>
<gene>
    <name evidence="2" type="ORF">SAMN02744645_2009</name>
</gene>
<reference evidence="2 3" key="1">
    <citation type="submission" date="2016-11" db="EMBL/GenBank/DDBJ databases">
        <authorList>
            <person name="Jaros S."/>
            <person name="Januszkiewicz K."/>
            <person name="Wedrychowicz H."/>
        </authorList>
    </citation>
    <scope>NUCLEOTIDE SEQUENCE [LARGE SCALE GENOMIC DNA]</scope>
    <source>
        <strain evidence="2 3">DSM 18231</strain>
    </source>
</reference>
<feature type="transmembrane region" description="Helical" evidence="1">
    <location>
        <begin position="211"/>
        <end position="243"/>
    </location>
</feature>
<accession>A0A1M5P7Z5</accession>
<organism evidence="2 3">
    <name type="scientific">Stutzerimonas xanthomarina DSM 18231</name>
    <dbReference type="NCBI Taxonomy" id="1403346"/>
    <lineage>
        <taxon>Bacteria</taxon>
        <taxon>Pseudomonadati</taxon>
        <taxon>Pseudomonadota</taxon>
        <taxon>Gammaproteobacteria</taxon>
        <taxon>Pseudomonadales</taxon>
        <taxon>Pseudomonadaceae</taxon>
        <taxon>Stutzerimonas</taxon>
    </lineage>
</organism>
<dbReference type="AlphaFoldDB" id="A0A1M5P7Z5"/>
<feature type="transmembrane region" description="Helical" evidence="1">
    <location>
        <begin position="108"/>
        <end position="125"/>
    </location>
</feature>
<dbReference type="Pfam" id="PF14897">
    <property type="entry name" value="EpsG"/>
    <property type="match status" value="1"/>
</dbReference>
<feature type="transmembrane region" description="Helical" evidence="1">
    <location>
        <begin position="289"/>
        <end position="307"/>
    </location>
</feature>
<dbReference type="EMBL" id="FQXA01000003">
    <property type="protein sequence ID" value="SHG97539.1"/>
    <property type="molecule type" value="Genomic_DNA"/>
</dbReference>
<name>A0A1M5P7Z5_9GAMM</name>
<dbReference type="RefSeq" id="WP_073300683.1">
    <property type="nucleotide sequence ID" value="NZ_FQXA01000003.1"/>
</dbReference>
<feature type="transmembrane region" description="Helical" evidence="1">
    <location>
        <begin position="255"/>
        <end position="277"/>
    </location>
</feature>
<dbReference type="GeneID" id="98637629"/>